<dbReference type="RefSeq" id="WP_348387554.1">
    <property type="nucleotide sequence ID" value="NZ_CP134146.1"/>
</dbReference>
<sequence>MHNSYNENKSSEEIAIAAVEASCCFDDGSALPVLFQTIKLEGDK</sequence>
<protein>
    <submittedName>
        <fullName evidence="1">Uncharacterized protein</fullName>
    </submittedName>
</protein>
<proteinExistence type="predicted"/>
<evidence type="ECO:0000313" key="1">
    <source>
        <dbReference type="EMBL" id="WNC68398.1"/>
    </source>
</evidence>
<name>A0ABY9TJG6_9GAMM</name>
<evidence type="ECO:0000313" key="2">
    <source>
        <dbReference type="Proteomes" id="UP001248581"/>
    </source>
</evidence>
<dbReference type="EMBL" id="CP134146">
    <property type="protein sequence ID" value="WNC68398.1"/>
    <property type="molecule type" value="Genomic_DNA"/>
</dbReference>
<keyword evidence="2" id="KW-1185">Reference proteome</keyword>
<accession>A0ABY9TJG6</accession>
<gene>
    <name evidence="1" type="ORF">RI845_17995</name>
</gene>
<dbReference type="Proteomes" id="UP001248581">
    <property type="component" value="Chromosome"/>
</dbReference>
<reference evidence="2" key="1">
    <citation type="submission" date="2023-09" db="EMBL/GenBank/DDBJ databases">
        <authorList>
            <person name="Li S."/>
            <person name="Li X."/>
            <person name="Zhang C."/>
            <person name="Zhao Z."/>
        </authorList>
    </citation>
    <scope>NUCLEOTIDE SEQUENCE [LARGE SCALE GENOMIC DNA]</scope>
    <source>
        <strain evidence="2">SQ345</strain>
    </source>
</reference>
<organism evidence="1 2">
    <name type="scientific">Thalassotalea nanhaiensis</name>
    <dbReference type="NCBI Taxonomy" id="3065648"/>
    <lineage>
        <taxon>Bacteria</taxon>
        <taxon>Pseudomonadati</taxon>
        <taxon>Pseudomonadota</taxon>
        <taxon>Gammaproteobacteria</taxon>
        <taxon>Alteromonadales</taxon>
        <taxon>Colwelliaceae</taxon>
        <taxon>Thalassotalea</taxon>
    </lineage>
</organism>